<evidence type="ECO:0000313" key="2">
    <source>
        <dbReference type="Proteomes" id="UP000799429"/>
    </source>
</evidence>
<dbReference type="OrthoDB" id="3364440at2759"/>
<protein>
    <submittedName>
        <fullName evidence="1">Uncharacterized protein</fullName>
    </submittedName>
</protein>
<organism evidence="1 2">
    <name type="scientific">Patellaria atrata CBS 101060</name>
    <dbReference type="NCBI Taxonomy" id="1346257"/>
    <lineage>
        <taxon>Eukaryota</taxon>
        <taxon>Fungi</taxon>
        <taxon>Dikarya</taxon>
        <taxon>Ascomycota</taxon>
        <taxon>Pezizomycotina</taxon>
        <taxon>Dothideomycetes</taxon>
        <taxon>Dothideomycetes incertae sedis</taxon>
        <taxon>Patellariales</taxon>
        <taxon>Patellariaceae</taxon>
        <taxon>Patellaria</taxon>
    </lineage>
</organism>
<evidence type="ECO:0000313" key="1">
    <source>
        <dbReference type="EMBL" id="KAF2843554.1"/>
    </source>
</evidence>
<dbReference type="GO" id="GO:0003824">
    <property type="term" value="F:catalytic activity"/>
    <property type="evidence" value="ECO:0007669"/>
    <property type="project" value="InterPro"/>
</dbReference>
<dbReference type="Gene3D" id="3.30.590.10">
    <property type="entry name" value="Glutamine synthetase/guanido kinase, catalytic domain"/>
    <property type="match status" value="1"/>
</dbReference>
<gene>
    <name evidence="1" type="ORF">M501DRAFT_1021832</name>
</gene>
<dbReference type="EMBL" id="MU006089">
    <property type="protein sequence ID" value="KAF2843554.1"/>
    <property type="molecule type" value="Genomic_DNA"/>
</dbReference>
<dbReference type="InterPro" id="IPR014746">
    <property type="entry name" value="Gln_synth/guanido_kin_cat_dom"/>
</dbReference>
<dbReference type="AlphaFoldDB" id="A0A9P4VX87"/>
<proteinExistence type="predicted"/>
<name>A0A9P4VX87_9PEZI</name>
<sequence>MISGAKMIVNEFFNNNIEVKFVRLTWVDFLGALRTRIITKKRWLDLANGSNHYSLALNCLIIPISTAPCVSPKALKLRNCDQIGKVYDCAASRRADMPNFKQLPRLKVLMGFEIEFVLLDDVFNLATSIDRQNLIIFEEIIAALEISRIDVYYFHTEIAETIRTISIRHGIRVSMTPNLYLTVCKMETDSFLAGILQKVGSLCAFDMPNLDSYYRRKEPLNIRDCPILAGKLGVGEARRQLGKYGITEPMRPKLEVSLDSLKEDKECETWFGSELFAEYVKVKDKEVEHFSGMTEEQRRQKFLVYF</sequence>
<dbReference type="Proteomes" id="UP000799429">
    <property type="component" value="Unassembled WGS sequence"/>
</dbReference>
<comment type="caution">
    <text evidence="1">The sequence shown here is derived from an EMBL/GenBank/DDBJ whole genome shotgun (WGS) entry which is preliminary data.</text>
</comment>
<accession>A0A9P4VX87</accession>
<keyword evidence="2" id="KW-1185">Reference proteome</keyword>
<reference evidence="1" key="1">
    <citation type="journal article" date="2020" name="Stud. Mycol.">
        <title>101 Dothideomycetes genomes: a test case for predicting lifestyles and emergence of pathogens.</title>
        <authorList>
            <person name="Haridas S."/>
            <person name="Albert R."/>
            <person name="Binder M."/>
            <person name="Bloem J."/>
            <person name="Labutti K."/>
            <person name="Salamov A."/>
            <person name="Andreopoulos B."/>
            <person name="Baker S."/>
            <person name="Barry K."/>
            <person name="Bills G."/>
            <person name="Bluhm B."/>
            <person name="Cannon C."/>
            <person name="Castanera R."/>
            <person name="Culley D."/>
            <person name="Daum C."/>
            <person name="Ezra D."/>
            <person name="Gonzalez J."/>
            <person name="Henrissat B."/>
            <person name="Kuo A."/>
            <person name="Liang C."/>
            <person name="Lipzen A."/>
            <person name="Lutzoni F."/>
            <person name="Magnuson J."/>
            <person name="Mondo S."/>
            <person name="Nolan M."/>
            <person name="Ohm R."/>
            <person name="Pangilinan J."/>
            <person name="Park H.-J."/>
            <person name="Ramirez L."/>
            <person name="Alfaro M."/>
            <person name="Sun H."/>
            <person name="Tritt A."/>
            <person name="Yoshinaga Y."/>
            <person name="Zwiers L.-H."/>
            <person name="Turgeon B."/>
            <person name="Goodwin S."/>
            <person name="Spatafora J."/>
            <person name="Crous P."/>
            <person name="Grigoriev I."/>
        </authorList>
    </citation>
    <scope>NUCLEOTIDE SEQUENCE</scope>
    <source>
        <strain evidence="1">CBS 101060</strain>
    </source>
</reference>
<dbReference type="SUPFAM" id="SSF55931">
    <property type="entry name" value="Glutamine synthetase/guanido kinase"/>
    <property type="match status" value="1"/>
</dbReference>